<dbReference type="InterPro" id="IPR049386">
    <property type="entry name" value="FCSD_central"/>
</dbReference>
<name>A0A059KRJ3_9BURK</name>
<evidence type="ECO:0000313" key="7">
    <source>
        <dbReference type="EMBL" id="KDB54092.1"/>
    </source>
</evidence>
<keyword evidence="1" id="KW-0285">Flavoprotein</keyword>
<keyword evidence="2" id="KW-0274">FAD</keyword>
<reference evidence="7 8" key="1">
    <citation type="journal article" date="2014" name="FEMS Microbiol. Ecol.">
        <title>Sphaerotilus natans encrusted with nanoball-shaped Fe(III) oxide minerals formed by nitrate-reducing mixotrophic Fe(II) oxidation.</title>
        <authorList>
            <person name="Park S."/>
            <person name="Kim D.H."/>
            <person name="Lee J.H."/>
            <person name="Hur H.G."/>
        </authorList>
    </citation>
    <scope>NUCLEOTIDE SEQUENCE [LARGE SCALE GENOMIC DNA]</scope>
    <source>
        <strain evidence="7 8">DSM 6575</strain>
    </source>
</reference>
<dbReference type="PANTHER" id="PTHR43755">
    <property type="match status" value="1"/>
</dbReference>
<feature type="signal peptide" evidence="3">
    <location>
        <begin position="1"/>
        <end position="22"/>
    </location>
</feature>
<dbReference type="GO" id="GO:0050660">
    <property type="term" value="F:flavin adenine dinucleotide binding"/>
    <property type="evidence" value="ECO:0007669"/>
    <property type="project" value="InterPro"/>
</dbReference>
<dbReference type="SUPFAM" id="SSF55424">
    <property type="entry name" value="FAD/NAD-linked reductases, dimerisation (C-terminal) domain"/>
    <property type="match status" value="1"/>
</dbReference>
<sequence>MRRRRCLQALMAAGVTGLNGCAAPRGSALARARVLVVGGGYAGATAAKYLRLLSDQAIDVTLVEPNPQLVSCPISNGVIGGLRTLDDITLSYDRLSARHGVRRVQDRVAAIDPQRRVATLAGGARLGYDRLVLAPGVDFLWDRIEGLKAAHDAGRVLHAWKAGAETLALARQIEAMPDGGTCVIAIPEAPYRCPPGPYERACLIAARLRRTHPRAKVLVLDANPDITSKAALFRQAWKDLYPGMIEYRPQHRVTGVDARTMTLRFEVQEDLRADVINLLPDMRAGDLAAHAGLATANGRWCPVDFLDFHSVHAPDLHVLGDALQSAPGMPKSGHMANAQAKVAAAAIVAALLDLEVDPRPMLNNVCYSLVDTDQAIHVASVHAWQPQQRSFVPVPGAGGLSAQRSALEARHAEAWARNIWADMLG</sequence>
<evidence type="ECO:0000259" key="4">
    <source>
        <dbReference type="Pfam" id="PF07992"/>
    </source>
</evidence>
<dbReference type="AlphaFoldDB" id="A0A059KRJ3"/>
<evidence type="ECO:0000259" key="5">
    <source>
        <dbReference type="Pfam" id="PF09242"/>
    </source>
</evidence>
<evidence type="ECO:0000256" key="1">
    <source>
        <dbReference type="ARBA" id="ARBA00022630"/>
    </source>
</evidence>
<dbReference type="RefSeq" id="WP_037477475.1">
    <property type="nucleotide sequence ID" value="NZ_AZRA01000007.1"/>
</dbReference>
<keyword evidence="8" id="KW-1185">Reference proteome</keyword>
<dbReference type="InterPro" id="IPR037092">
    <property type="entry name" value="FlavoCytC_S_DH_flav-bd_sf"/>
</dbReference>
<dbReference type="InterPro" id="IPR015323">
    <property type="entry name" value="FlavoCytC_S_DH_flav-bd"/>
</dbReference>
<dbReference type="PATRIC" id="fig|1286631.3.peg.310"/>
<organism evidence="7 8">
    <name type="scientific">Sphaerotilus natans subsp. natans DSM 6575</name>
    <dbReference type="NCBI Taxonomy" id="1286631"/>
    <lineage>
        <taxon>Bacteria</taxon>
        <taxon>Pseudomonadati</taxon>
        <taxon>Pseudomonadota</taxon>
        <taxon>Betaproteobacteria</taxon>
        <taxon>Burkholderiales</taxon>
        <taxon>Sphaerotilaceae</taxon>
        <taxon>Sphaerotilus</taxon>
    </lineage>
</organism>
<dbReference type="EMBL" id="AZRA01000007">
    <property type="protein sequence ID" value="KDB54092.1"/>
    <property type="molecule type" value="Genomic_DNA"/>
</dbReference>
<dbReference type="PANTHER" id="PTHR43755:SF1">
    <property type="entry name" value="FAD-DEPENDENT PYRIDINE NUCLEOTIDE-DISULPHIDE OXIDOREDUCTASE"/>
    <property type="match status" value="1"/>
</dbReference>
<dbReference type="Pfam" id="PF09242">
    <property type="entry name" value="FCSD-flav_bind"/>
    <property type="match status" value="1"/>
</dbReference>
<dbReference type="Pfam" id="PF07992">
    <property type="entry name" value="Pyr_redox_2"/>
    <property type="match status" value="1"/>
</dbReference>
<gene>
    <name evidence="7" type="ORF">X805_03150</name>
</gene>
<feature type="domain" description="Flavocytochrome c sulphide dehydrogenase flavin-binding" evidence="5">
    <location>
        <begin position="358"/>
        <end position="424"/>
    </location>
</feature>
<dbReference type="Pfam" id="PF21706">
    <property type="entry name" value="FCSD_central"/>
    <property type="match status" value="1"/>
</dbReference>
<evidence type="ECO:0000256" key="3">
    <source>
        <dbReference type="SAM" id="SignalP"/>
    </source>
</evidence>
<dbReference type="SUPFAM" id="SSF51905">
    <property type="entry name" value="FAD/NAD(P)-binding domain"/>
    <property type="match status" value="2"/>
</dbReference>
<comment type="caution">
    <text evidence="7">The sequence shown here is derived from an EMBL/GenBank/DDBJ whole genome shotgun (WGS) entry which is preliminary data.</text>
</comment>
<dbReference type="InterPro" id="IPR052541">
    <property type="entry name" value="SQRD"/>
</dbReference>
<dbReference type="InterPro" id="IPR016156">
    <property type="entry name" value="FAD/NAD-linked_Rdtase_dimer_sf"/>
</dbReference>
<feature type="domain" description="Sulfide dehydrogenase [flavocytochrome c] flavoprotein chain central" evidence="6">
    <location>
        <begin position="166"/>
        <end position="280"/>
    </location>
</feature>
<feature type="chain" id="PRO_5001576171" evidence="3">
    <location>
        <begin position="23"/>
        <end position="425"/>
    </location>
</feature>
<accession>A0A059KRJ3</accession>
<protein>
    <submittedName>
        <fullName evidence="7">Flavocytochrome c sulfide dehydrogenase</fullName>
    </submittedName>
</protein>
<dbReference type="Proteomes" id="UP000026714">
    <property type="component" value="Unassembled WGS sequence"/>
</dbReference>
<dbReference type="Gene3D" id="3.50.50.60">
    <property type="entry name" value="FAD/NAD(P)-binding domain"/>
    <property type="match status" value="2"/>
</dbReference>
<dbReference type="Gene3D" id="3.90.760.10">
    <property type="entry name" value="Flavocytochrome c sulphide dehydrogenase, flavin-binding domain"/>
    <property type="match status" value="1"/>
</dbReference>
<feature type="domain" description="FAD/NAD(P)-binding" evidence="4">
    <location>
        <begin position="33"/>
        <end position="156"/>
    </location>
</feature>
<dbReference type="eggNOG" id="COG0446">
    <property type="taxonomic scope" value="Bacteria"/>
</dbReference>
<dbReference type="InterPro" id="IPR036188">
    <property type="entry name" value="FAD/NAD-bd_sf"/>
</dbReference>
<evidence type="ECO:0000256" key="2">
    <source>
        <dbReference type="ARBA" id="ARBA00022827"/>
    </source>
</evidence>
<keyword evidence="3" id="KW-0732">Signal</keyword>
<proteinExistence type="predicted"/>
<evidence type="ECO:0000313" key="8">
    <source>
        <dbReference type="Proteomes" id="UP000026714"/>
    </source>
</evidence>
<dbReference type="InterPro" id="IPR023753">
    <property type="entry name" value="FAD/NAD-binding_dom"/>
</dbReference>
<dbReference type="STRING" id="34103.SAMN05421778_10485"/>
<dbReference type="GO" id="GO:0016491">
    <property type="term" value="F:oxidoreductase activity"/>
    <property type="evidence" value="ECO:0007669"/>
    <property type="project" value="InterPro"/>
</dbReference>
<evidence type="ECO:0000259" key="6">
    <source>
        <dbReference type="Pfam" id="PF21706"/>
    </source>
</evidence>